<dbReference type="GO" id="GO:0016887">
    <property type="term" value="F:ATP hydrolysis activity"/>
    <property type="evidence" value="ECO:0007669"/>
    <property type="project" value="TreeGrafter"/>
</dbReference>
<keyword evidence="9" id="KW-1185">Reference proteome</keyword>
<dbReference type="InterPro" id="IPR049730">
    <property type="entry name" value="SNF2/RAD54-like_C"/>
</dbReference>
<keyword evidence="4" id="KW-0238">DNA-binding</keyword>
<reference evidence="8 9" key="1">
    <citation type="journal article" date="2018" name="Gigascience">
        <title>Genomes of trombidid mites reveal novel predicted allergens and laterally-transferred genes associated with secondary metabolism.</title>
        <authorList>
            <person name="Dong X."/>
            <person name="Chaisiri K."/>
            <person name="Xia D."/>
            <person name="Armstrong S.D."/>
            <person name="Fang Y."/>
            <person name="Donnelly M.J."/>
            <person name="Kadowaki T."/>
            <person name="McGarry J.W."/>
            <person name="Darby A.C."/>
            <person name="Makepeace B.L."/>
        </authorList>
    </citation>
    <scope>NUCLEOTIDE SEQUENCE [LARGE SCALE GENOMIC DNA]</scope>
    <source>
        <strain evidence="8">UoL-UT</strain>
    </source>
</reference>
<organism evidence="8 9">
    <name type="scientific">Leptotrombidium deliense</name>
    <dbReference type="NCBI Taxonomy" id="299467"/>
    <lineage>
        <taxon>Eukaryota</taxon>
        <taxon>Metazoa</taxon>
        <taxon>Ecdysozoa</taxon>
        <taxon>Arthropoda</taxon>
        <taxon>Chelicerata</taxon>
        <taxon>Arachnida</taxon>
        <taxon>Acari</taxon>
        <taxon>Acariformes</taxon>
        <taxon>Trombidiformes</taxon>
        <taxon>Prostigmata</taxon>
        <taxon>Anystina</taxon>
        <taxon>Parasitengona</taxon>
        <taxon>Trombiculoidea</taxon>
        <taxon>Trombiculidae</taxon>
        <taxon>Leptotrombidium</taxon>
    </lineage>
</organism>
<feature type="region of interest" description="Disordered" evidence="6">
    <location>
        <begin position="684"/>
        <end position="811"/>
    </location>
</feature>
<evidence type="ECO:0000259" key="7">
    <source>
        <dbReference type="PROSITE" id="PS51194"/>
    </source>
</evidence>
<dbReference type="PANTHER" id="PTHR45623">
    <property type="entry name" value="CHROMODOMAIN-HELICASE-DNA-BINDING PROTEIN 3-RELATED-RELATED"/>
    <property type="match status" value="1"/>
</dbReference>
<dbReference type="Gene3D" id="1.10.10.60">
    <property type="entry name" value="Homeodomain-like"/>
    <property type="match status" value="1"/>
</dbReference>
<evidence type="ECO:0000256" key="3">
    <source>
        <dbReference type="ARBA" id="ARBA00022801"/>
    </source>
</evidence>
<comment type="similarity">
    <text evidence="2">Belongs to the SNF2/RAD54 helicase family.</text>
</comment>
<dbReference type="InterPro" id="IPR027417">
    <property type="entry name" value="P-loop_NTPase"/>
</dbReference>
<feature type="region of interest" description="Disordered" evidence="6">
    <location>
        <begin position="495"/>
        <end position="570"/>
    </location>
</feature>
<feature type="compositionally biased region" description="Polar residues" evidence="6">
    <location>
        <begin position="341"/>
        <end position="350"/>
    </location>
</feature>
<feature type="region of interest" description="Disordered" evidence="6">
    <location>
        <begin position="335"/>
        <end position="363"/>
    </location>
</feature>
<dbReference type="CDD" id="cd18793">
    <property type="entry name" value="SF2_C_SNF"/>
    <property type="match status" value="1"/>
</dbReference>
<dbReference type="InterPro" id="IPR025260">
    <property type="entry name" value="CHD1-like_C"/>
</dbReference>
<feature type="region of interest" description="Disordered" evidence="6">
    <location>
        <begin position="835"/>
        <end position="890"/>
    </location>
</feature>
<feature type="compositionally biased region" description="Basic residues" evidence="6">
    <location>
        <begin position="550"/>
        <end position="561"/>
    </location>
</feature>
<feature type="domain" description="Helicase C-terminal" evidence="7">
    <location>
        <begin position="1"/>
        <end position="92"/>
    </location>
</feature>
<feature type="compositionally biased region" description="Polar residues" evidence="6">
    <location>
        <begin position="869"/>
        <end position="883"/>
    </location>
</feature>
<dbReference type="InterPro" id="IPR009057">
    <property type="entry name" value="Homeodomain-like_sf"/>
</dbReference>
<evidence type="ECO:0000256" key="6">
    <source>
        <dbReference type="SAM" id="MobiDB-lite"/>
    </source>
</evidence>
<dbReference type="GO" id="GO:0003677">
    <property type="term" value="F:DNA binding"/>
    <property type="evidence" value="ECO:0007669"/>
    <property type="project" value="UniProtKB-KW"/>
</dbReference>
<dbReference type="GO" id="GO:0000785">
    <property type="term" value="C:chromatin"/>
    <property type="evidence" value="ECO:0007669"/>
    <property type="project" value="TreeGrafter"/>
</dbReference>
<proteinExistence type="inferred from homology"/>
<feature type="compositionally biased region" description="Basic and acidic residues" evidence="6">
    <location>
        <begin position="187"/>
        <end position="220"/>
    </location>
</feature>
<dbReference type="InterPro" id="IPR040793">
    <property type="entry name" value="CDH1_2_SANT_HL1"/>
</dbReference>
<dbReference type="SMART" id="SM01176">
    <property type="entry name" value="DUF4208"/>
    <property type="match status" value="1"/>
</dbReference>
<dbReference type="InterPro" id="IPR001650">
    <property type="entry name" value="Helicase_C-like"/>
</dbReference>
<feature type="compositionally biased region" description="Basic residues" evidence="6">
    <location>
        <begin position="529"/>
        <end position="540"/>
    </location>
</feature>
<evidence type="ECO:0000313" key="8">
    <source>
        <dbReference type="EMBL" id="RWS24851.1"/>
    </source>
</evidence>
<evidence type="ECO:0000256" key="5">
    <source>
        <dbReference type="ARBA" id="ARBA00023242"/>
    </source>
</evidence>
<dbReference type="Pfam" id="PF23588">
    <property type="entry name" value="HTH_CHD1_Hrp3"/>
    <property type="match status" value="1"/>
</dbReference>
<keyword evidence="3" id="KW-0378">Hydrolase</keyword>
<comment type="subcellular location">
    <subcellularLocation>
        <location evidence="1">Nucleus</location>
    </subcellularLocation>
</comment>
<dbReference type="GO" id="GO:0042393">
    <property type="term" value="F:histone binding"/>
    <property type="evidence" value="ECO:0007669"/>
    <property type="project" value="TreeGrafter"/>
</dbReference>
<feature type="compositionally biased region" description="Basic and acidic residues" evidence="6">
    <location>
        <begin position="736"/>
        <end position="745"/>
    </location>
</feature>
<sequence>AEGSQDFCFLLSTRAGGLGINLATADTVIIFDSDWNPQNDLQAQARAHRIGQKNQVNIYRLVTKGSVEEDIIERAKQKMVLDHLVIQRMDTTGRTVLSKGPSTGSSSSSNATPFNKEELAQILKFGAEELFKEEIGDEEPQVDIDEILKRAETREDLSATANDELLSAFKVASFNFNEEDVTNMSTNKEEEEKKEKDWDEIIPEDERKRLEQEEKQKEEMEMFLPPRNRKSAQQSATHSDSGEEYDPTTARDKDGSDDSDNDRPKRRGRPKASGKEAIKGFTEAEIRRFIKSFKKFPSPMKRLESIAIDAELQEKPSSELKRLAELLQSKCEIALNDHQNKQTQDNSTDEPATKKRDRGPNFKFSGVTIFPRNLLSCQQELEPLERMLPTAADERKKWVLKMKVKDVKDWDVQWTVEDDSRLLAGVYEYGFGSWEAIKMDPSYMLTEKILPDGNQKPQAKNLQTRVEYLLKTMHRLLEAQKIQEEVLKPRKKRLTKAKTSLENDQAGEQENDNKSKKSTKSAGASKHDDKKKKKESKAKKKDKDKETKKKEKKLKKKKKQKRDINAPAMHFTANAEPQIIDVVGDLEPKIFVECKEKMRAVKKQLKQLGNPEPNLPDSERLKDIKECLLKIGKRVKECLEEYKDNPDKVKEWRNHLWTFVSKFTEFSPKRLYKLYKHELKKIEGDSNDSEGHRHHRRHHRSPHKHEKYSSSDEPSGNQSLQHNSTFKRQSSNADLVNKRPRDEYGRVPPIGGNPFEAPQNFMYPQGPPPGRMQPPNSWGRNERDFDTNDRYRPYPQRPGSGSPDKKFREDRQRFRNNRPGFAAPQYMPWPNFSGQIGSSNPANVPAPHPPHPNFMFSSRDSRESRYPDWSTNRQDQYYRNSFASEDKSNR</sequence>
<feature type="compositionally biased region" description="Basic and acidic residues" evidence="6">
    <location>
        <begin position="351"/>
        <end position="360"/>
    </location>
</feature>
<feature type="non-terminal residue" evidence="8">
    <location>
        <position position="1"/>
    </location>
</feature>
<dbReference type="GO" id="GO:0034728">
    <property type="term" value="P:nucleosome organization"/>
    <property type="evidence" value="ECO:0007669"/>
    <property type="project" value="TreeGrafter"/>
</dbReference>
<feature type="compositionally biased region" description="Basic and acidic residues" evidence="6">
    <location>
        <begin position="780"/>
        <end position="792"/>
    </location>
</feature>
<dbReference type="EMBL" id="NCKV01004330">
    <property type="protein sequence ID" value="RWS24851.1"/>
    <property type="molecule type" value="Genomic_DNA"/>
</dbReference>
<evidence type="ECO:0000256" key="2">
    <source>
        <dbReference type="ARBA" id="ARBA00007025"/>
    </source>
</evidence>
<dbReference type="STRING" id="299467.A0A443SBB0"/>
<dbReference type="OrthoDB" id="6516361at2759"/>
<dbReference type="GO" id="GO:0005634">
    <property type="term" value="C:nucleus"/>
    <property type="evidence" value="ECO:0007669"/>
    <property type="project" value="UniProtKB-SubCell"/>
</dbReference>
<dbReference type="Pfam" id="PF00271">
    <property type="entry name" value="Helicase_C"/>
    <property type="match status" value="1"/>
</dbReference>
<dbReference type="GO" id="GO:0140658">
    <property type="term" value="F:ATP-dependent chromatin remodeler activity"/>
    <property type="evidence" value="ECO:0007669"/>
    <property type="project" value="TreeGrafter"/>
</dbReference>
<dbReference type="Gene3D" id="6.10.140.1440">
    <property type="match status" value="1"/>
</dbReference>
<accession>A0A443SBB0</accession>
<dbReference type="AlphaFoldDB" id="A0A443SBB0"/>
<name>A0A443SBB0_9ACAR</name>
<dbReference type="GO" id="GO:0003682">
    <property type="term" value="F:chromatin binding"/>
    <property type="evidence" value="ECO:0007669"/>
    <property type="project" value="TreeGrafter"/>
</dbReference>
<keyword evidence="5" id="KW-0539">Nucleus</keyword>
<feature type="region of interest" description="Disordered" evidence="6">
    <location>
        <begin position="181"/>
        <end position="280"/>
    </location>
</feature>
<dbReference type="PANTHER" id="PTHR45623:SF14">
    <property type="entry name" value="CHROMODOMAIN-HELICASE-DNA-BINDING PROTEIN 1"/>
    <property type="match status" value="1"/>
</dbReference>
<dbReference type="Pfam" id="PF18375">
    <property type="entry name" value="CDH1_2_SANT_HL1"/>
    <property type="match status" value="1"/>
</dbReference>
<feature type="compositionally biased region" description="Basic residues" evidence="6">
    <location>
        <begin position="692"/>
        <end position="706"/>
    </location>
</feature>
<gene>
    <name evidence="8" type="ORF">B4U80_04333</name>
</gene>
<comment type="caution">
    <text evidence="8">The sequence shown here is derived from an EMBL/GenBank/DDBJ whole genome shotgun (WGS) entry which is preliminary data.</text>
</comment>
<dbReference type="Gene3D" id="3.40.50.300">
    <property type="entry name" value="P-loop containing nucleotide triphosphate hydrolases"/>
    <property type="match status" value="1"/>
</dbReference>
<dbReference type="Pfam" id="PF13907">
    <property type="entry name" value="CHD1-like_C"/>
    <property type="match status" value="1"/>
</dbReference>
<evidence type="ECO:0000313" key="9">
    <source>
        <dbReference type="Proteomes" id="UP000288716"/>
    </source>
</evidence>
<protein>
    <recommendedName>
        <fullName evidence="7">Helicase C-terminal domain-containing protein</fullName>
    </recommendedName>
</protein>
<dbReference type="VEuPathDB" id="VectorBase:LDEU007188"/>
<dbReference type="Proteomes" id="UP000288716">
    <property type="component" value="Unassembled WGS sequence"/>
</dbReference>
<feature type="compositionally biased region" description="Polar residues" evidence="6">
    <location>
        <begin position="711"/>
        <end position="734"/>
    </location>
</feature>
<evidence type="ECO:0000256" key="4">
    <source>
        <dbReference type="ARBA" id="ARBA00023125"/>
    </source>
</evidence>
<dbReference type="InterPro" id="IPR056302">
    <property type="entry name" value="CHD1-2/Hrp3_HTH"/>
</dbReference>
<dbReference type="SUPFAM" id="SSF46689">
    <property type="entry name" value="Homeodomain-like"/>
    <property type="match status" value="1"/>
</dbReference>
<dbReference type="SUPFAM" id="SSF52540">
    <property type="entry name" value="P-loop containing nucleoside triphosphate hydrolases"/>
    <property type="match status" value="1"/>
</dbReference>
<evidence type="ECO:0000256" key="1">
    <source>
        <dbReference type="ARBA" id="ARBA00004123"/>
    </source>
</evidence>
<dbReference type="PROSITE" id="PS51194">
    <property type="entry name" value="HELICASE_CTER"/>
    <property type="match status" value="1"/>
</dbReference>